<sequence>MKHSITIVFSLGLLHYAAHGAPNIFGSFLTSAAEYVSGKINKTAEAVGQVISLVNGTAQLGTSLTGSAAYMGTSTAKAGLSSVASLGNEVVSGVVNVADKGLGFVSNLSEKIPVVGVPIKEVAGVGRVTIDLLPSVTKDVLNLTESIGKGALTATNTAAQLTTGTVGAATHGGAAGGKYAVQAAADLITGAITRTPET</sequence>
<evidence type="ECO:0000313" key="2">
    <source>
        <dbReference type="EMBL" id="ABR27926.1"/>
    </source>
</evidence>
<name>A6YPN0_TRIIF</name>
<keyword evidence="1" id="KW-0732">Signal</keyword>
<protein>
    <submittedName>
        <fullName evidence="2">Salivary secreted protein</fullName>
    </submittedName>
</protein>
<organism evidence="2">
    <name type="scientific">Triatoma infestans</name>
    <name type="common">Assassin bug</name>
    <dbReference type="NCBI Taxonomy" id="30076"/>
    <lineage>
        <taxon>Eukaryota</taxon>
        <taxon>Metazoa</taxon>
        <taxon>Ecdysozoa</taxon>
        <taxon>Arthropoda</taxon>
        <taxon>Hexapoda</taxon>
        <taxon>Insecta</taxon>
        <taxon>Pterygota</taxon>
        <taxon>Neoptera</taxon>
        <taxon>Paraneoptera</taxon>
        <taxon>Hemiptera</taxon>
        <taxon>Heteroptera</taxon>
        <taxon>Panheteroptera</taxon>
        <taxon>Cimicomorpha</taxon>
        <taxon>Reduviidae</taxon>
        <taxon>Triatominae</taxon>
        <taxon>Triatoma</taxon>
    </lineage>
</organism>
<dbReference type="EMBL" id="EF639041">
    <property type="protein sequence ID" value="ABR27926.1"/>
    <property type="molecule type" value="mRNA"/>
</dbReference>
<feature type="signal peptide" evidence="1">
    <location>
        <begin position="1"/>
        <end position="20"/>
    </location>
</feature>
<accession>A6YPN0</accession>
<feature type="chain" id="PRO_5002705669" evidence="1">
    <location>
        <begin position="21"/>
        <end position="198"/>
    </location>
</feature>
<proteinExistence type="evidence at transcript level"/>
<dbReference type="AlphaFoldDB" id="A6YPN0"/>
<reference evidence="2" key="1">
    <citation type="submission" date="2007-05" db="EMBL/GenBank/DDBJ databases">
        <authorList>
            <person name="Douchkov D."/>
            <person name="Schweizer P."/>
        </authorList>
    </citation>
    <scope>NUCLEOTIDE SEQUENCE</scope>
    <source>
        <tissue evidence="2">Salivary gland</tissue>
    </source>
</reference>
<reference evidence="2" key="2">
    <citation type="journal article" date="2008" name="Insect Biochem. Mol. Biol.">
        <title>An insight into the sialome of the blood-sucking bug Triatoma infestans, a vector of Chagas' disease.</title>
        <authorList>
            <person name="Assumpcao T.C."/>
            <person name="Francischetti I.M."/>
            <person name="Andersen J.F."/>
            <person name="Schwarz A."/>
            <person name="Santana J.M."/>
            <person name="Ribeiro J.M."/>
        </authorList>
    </citation>
    <scope>NUCLEOTIDE SEQUENCE</scope>
    <source>
        <tissue evidence="2">Salivary gland</tissue>
    </source>
</reference>
<evidence type="ECO:0000256" key="1">
    <source>
        <dbReference type="SAM" id="SignalP"/>
    </source>
</evidence>